<evidence type="ECO:0000256" key="2">
    <source>
        <dbReference type="SAM" id="SignalP"/>
    </source>
</evidence>
<dbReference type="Proteomes" id="UP001303222">
    <property type="component" value="Unassembled WGS sequence"/>
</dbReference>
<reference evidence="3" key="1">
    <citation type="journal article" date="2023" name="Mol. Phylogenet. Evol.">
        <title>Genome-scale phylogeny and comparative genomics of the fungal order Sordariales.</title>
        <authorList>
            <person name="Hensen N."/>
            <person name="Bonometti L."/>
            <person name="Westerberg I."/>
            <person name="Brannstrom I.O."/>
            <person name="Guillou S."/>
            <person name="Cros-Aarteil S."/>
            <person name="Calhoun S."/>
            <person name="Haridas S."/>
            <person name="Kuo A."/>
            <person name="Mondo S."/>
            <person name="Pangilinan J."/>
            <person name="Riley R."/>
            <person name="LaButti K."/>
            <person name="Andreopoulos B."/>
            <person name="Lipzen A."/>
            <person name="Chen C."/>
            <person name="Yan M."/>
            <person name="Daum C."/>
            <person name="Ng V."/>
            <person name="Clum A."/>
            <person name="Steindorff A."/>
            <person name="Ohm R.A."/>
            <person name="Martin F."/>
            <person name="Silar P."/>
            <person name="Natvig D.O."/>
            <person name="Lalanne C."/>
            <person name="Gautier V."/>
            <person name="Ament-Velasquez S.L."/>
            <person name="Kruys A."/>
            <person name="Hutchinson M.I."/>
            <person name="Powell A.J."/>
            <person name="Barry K."/>
            <person name="Miller A.N."/>
            <person name="Grigoriev I.V."/>
            <person name="Debuchy R."/>
            <person name="Gladieux P."/>
            <person name="Hiltunen Thoren M."/>
            <person name="Johannesson H."/>
        </authorList>
    </citation>
    <scope>NUCLEOTIDE SEQUENCE</scope>
    <source>
        <strain evidence="3">CBS 626.80</strain>
    </source>
</reference>
<dbReference type="EMBL" id="MU859135">
    <property type="protein sequence ID" value="KAK3951941.1"/>
    <property type="molecule type" value="Genomic_DNA"/>
</dbReference>
<reference evidence="3" key="2">
    <citation type="submission" date="2023-06" db="EMBL/GenBank/DDBJ databases">
        <authorList>
            <consortium name="Lawrence Berkeley National Laboratory"/>
            <person name="Mondo S.J."/>
            <person name="Hensen N."/>
            <person name="Bonometti L."/>
            <person name="Westerberg I."/>
            <person name="Brannstrom I.O."/>
            <person name="Guillou S."/>
            <person name="Cros-Aarteil S."/>
            <person name="Calhoun S."/>
            <person name="Haridas S."/>
            <person name="Kuo A."/>
            <person name="Pangilinan J."/>
            <person name="Riley R."/>
            <person name="Labutti K."/>
            <person name="Andreopoulos B."/>
            <person name="Lipzen A."/>
            <person name="Chen C."/>
            <person name="Yanf M."/>
            <person name="Daum C."/>
            <person name="Ng V."/>
            <person name="Clum A."/>
            <person name="Steindorff A."/>
            <person name="Ohm R."/>
            <person name="Martin F."/>
            <person name="Silar P."/>
            <person name="Natvig D."/>
            <person name="Lalanne C."/>
            <person name="Gautier V."/>
            <person name="Ament-Velasquez S.L."/>
            <person name="Kruys A."/>
            <person name="Hutchinson M.I."/>
            <person name="Powell A.J."/>
            <person name="Barry K."/>
            <person name="Miller A.N."/>
            <person name="Grigoriev I.V."/>
            <person name="Debuchy R."/>
            <person name="Gladieux P."/>
            <person name="Thoren M.H."/>
            <person name="Johannesson H."/>
        </authorList>
    </citation>
    <scope>NUCLEOTIDE SEQUENCE</scope>
    <source>
        <strain evidence="3">CBS 626.80</strain>
    </source>
</reference>
<keyword evidence="4" id="KW-1185">Reference proteome</keyword>
<dbReference type="AlphaFoldDB" id="A0AAN6NVT6"/>
<keyword evidence="2" id="KW-0732">Signal</keyword>
<accession>A0AAN6NVT6</accession>
<feature type="compositionally biased region" description="Polar residues" evidence="1">
    <location>
        <begin position="113"/>
        <end position="122"/>
    </location>
</feature>
<sequence length="131" mass="14177">MKATTALRTIILLFISSYTTALAASSDSQPSLEDTLHNELNLAFNLPRQVSTGQELQPFFTANFLGGQSPQPIVFPGNPSRPFEVGGNTFPDFPTAANRVCDNQKNACADMANDSSNRTNFNDCDKQRGGC</sequence>
<feature type="chain" id="PRO_5042814528" evidence="2">
    <location>
        <begin position="24"/>
        <end position="131"/>
    </location>
</feature>
<evidence type="ECO:0000256" key="1">
    <source>
        <dbReference type="SAM" id="MobiDB-lite"/>
    </source>
</evidence>
<feature type="region of interest" description="Disordered" evidence="1">
    <location>
        <begin position="112"/>
        <end position="131"/>
    </location>
</feature>
<evidence type="ECO:0000313" key="3">
    <source>
        <dbReference type="EMBL" id="KAK3951941.1"/>
    </source>
</evidence>
<feature type="signal peptide" evidence="2">
    <location>
        <begin position="1"/>
        <end position="23"/>
    </location>
</feature>
<evidence type="ECO:0000313" key="4">
    <source>
        <dbReference type="Proteomes" id="UP001303222"/>
    </source>
</evidence>
<comment type="caution">
    <text evidence="3">The sequence shown here is derived from an EMBL/GenBank/DDBJ whole genome shotgun (WGS) entry which is preliminary data.</text>
</comment>
<name>A0AAN6NVT6_9PEZI</name>
<organism evidence="3 4">
    <name type="scientific">Pseudoneurospora amorphoporcata</name>
    <dbReference type="NCBI Taxonomy" id="241081"/>
    <lineage>
        <taxon>Eukaryota</taxon>
        <taxon>Fungi</taxon>
        <taxon>Dikarya</taxon>
        <taxon>Ascomycota</taxon>
        <taxon>Pezizomycotina</taxon>
        <taxon>Sordariomycetes</taxon>
        <taxon>Sordariomycetidae</taxon>
        <taxon>Sordariales</taxon>
        <taxon>Sordariaceae</taxon>
        <taxon>Pseudoneurospora</taxon>
    </lineage>
</organism>
<proteinExistence type="predicted"/>
<gene>
    <name evidence="3" type="ORF">QBC32DRAFT_238125</name>
</gene>
<feature type="non-terminal residue" evidence="3">
    <location>
        <position position="131"/>
    </location>
</feature>
<protein>
    <submittedName>
        <fullName evidence="3">Uncharacterized protein</fullName>
    </submittedName>
</protein>